<evidence type="ECO:0000313" key="13">
    <source>
        <dbReference type="Proteomes" id="UP000275012"/>
    </source>
</evidence>
<evidence type="ECO:0000256" key="2">
    <source>
        <dbReference type="ARBA" id="ARBA00007399"/>
    </source>
</evidence>
<comment type="caution">
    <text evidence="12">The sequence shown here is derived from an EMBL/GenBank/DDBJ whole genome shotgun (WGS) entry which is preliminary data.</text>
</comment>
<accession>A0A3M2HVI4</accession>
<dbReference type="Gene3D" id="2.60.40.10">
    <property type="entry name" value="Immunoglobulins"/>
    <property type="match status" value="2"/>
</dbReference>
<keyword evidence="6 8" id="KW-0143">Chaperone</keyword>
<keyword evidence="5" id="KW-0574">Periplasm</keyword>
<comment type="subcellular location">
    <subcellularLocation>
        <location evidence="1 8">Periplasm</location>
    </subcellularLocation>
</comment>
<dbReference type="PANTHER" id="PTHR30251">
    <property type="entry name" value="PILUS ASSEMBLY CHAPERONE"/>
    <property type="match status" value="1"/>
</dbReference>
<dbReference type="Proteomes" id="UP000275012">
    <property type="component" value="Unassembled WGS sequence"/>
</dbReference>
<sequence>MKVFSLRALLLAASMPLLCPDALAGVVVHGTRVVYPAQAREITVQVTNTGDAPSLIQAWVDSGDPRQTPDGSDAPFVLTPPISRVEPGRGQALRLIFSGAALPADRESLFWLNVLDVPPSPEKSAGGEQNYLQIAIRSRLKLFYRPAGLAGEANEAPAALRWRRDGGRLRVENPTPYHVTLAEVRALAADGGERVVEAQGTMVAPWRHLEFAAPAGTDRVRFLTINDYGGRVERTIRLDDGG</sequence>
<gene>
    <name evidence="12" type="ORF">EBB59_09150</name>
</gene>
<dbReference type="InterPro" id="IPR016147">
    <property type="entry name" value="Pili_assmbl_chaperone_N"/>
</dbReference>
<feature type="signal peptide" evidence="9">
    <location>
        <begin position="1"/>
        <end position="24"/>
    </location>
</feature>
<evidence type="ECO:0000256" key="3">
    <source>
        <dbReference type="ARBA" id="ARBA00022558"/>
    </source>
</evidence>
<dbReference type="EMBL" id="RFLY01000012">
    <property type="protein sequence ID" value="RMH90932.1"/>
    <property type="molecule type" value="Genomic_DNA"/>
</dbReference>
<keyword evidence="4 9" id="KW-0732">Signal</keyword>
<evidence type="ECO:0000256" key="5">
    <source>
        <dbReference type="ARBA" id="ARBA00022764"/>
    </source>
</evidence>
<feature type="domain" description="Pili assembly chaperone N-terminal" evidence="10">
    <location>
        <begin position="25"/>
        <end position="149"/>
    </location>
</feature>
<dbReference type="InterPro" id="IPR036316">
    <property type="entry name" value="Pili_assmbl_chap_C_dom_sf"/>
</dbReference>
<dbReference type="OrthoDB" id="9131059at2"/>
<dbReference type="FunFam" id="2.60.40.10:FF:000458">
    <property type="entry name" value="Molecular chaperone FimC"/>
    <property type="match status" value="1"/>
</dbReference>
<organism evidence="12 13">
    <name type="scientific">Solilutibacter pythonis</name>
    <dbReference type="NCBI Taxonomy" id="2483112"/>
    <lineage>
        <taxon>Bacteria</taxon>
        <taxon>Pseudomonadati</taxon>
        <taxon>Pseudomonadota</taxon>
        <taxon>Gammaproteobacteria</taxon>
        <taxon>Lysobacterales</taxon>
        <taxon>Lysobacteraceae</taxon>
        <taxon>Solilutibacter</taxon>
    </lineage>
</organism>
<dbReference type="PRINTS" id="PR00969">
    <property type="entry name" value="CHAPERONPILI"/>
</dbReference>
<evidence type="ECO:0000256" key="4">
    <source>
        <dbReference type="ARBA" id="ARBA00022729"/>
    </source>
</evidence>
<dbReference type="InterPro" id="IPR018046">
    <property type="entry name" value="Pili_assmbl_chaperone_CS"/>
</dbReference>
<dbReference type="GO" id="GO:0071555">
    <property type="term" value="P:cell wall organization"/>
    <property type="evidence" value="ECO:0007669"/>
    <property type="project" value="InterPro"/>
</dbReference>
<evidence type="ECO:0000256" key="6">
    <source>
        <dbReference type="ARBA" id="ARBA00023186"/>
    </source>
</evidence>
<keyword evidence="13" id="KW-1185">Reference proteome</keyword>
<dbReference type="InterPro" id="IPR008962">
    <property type="entry name" value="PapD-like_sf"/>
</dbReference>
<evidence type="ECO:0000313" key="12">
    <source>
        <dbReference type="EMBL" id="RMH90932.1"/>
    </source>
</evidence>
<comment type="similarity">
    <text evidence="2 8">Belongs to the periplasmic pilus chaperone family.</text>
</comment>
<dbReference type="PROSITE" id="PS00635">
    <property type="entry name" value="PILI_CHAPERONE"/>
    <property type="match status" value="1"/>
</dbReference>
<evidence type="ECO:0000256" key="1">
    <source>
        <dbReference type="ARBA" id="ARBA00004418"/>
    </source>
</evidence>
<dbReference type="SUPFAM" id="SSF49354">
    <property type="entry name" value="PapD-like"/>
    <property type="match status" value="1"/>
</dbReference>
<reference evidence="12 13" key="1">
    <citation type="submission" date="2018-10" db="EMBL/GenBank/DDBJ databases">
        <title>Proposal of Lysobacter pythonis sp. nov. isolated from royal pythons (Python regius).</title>
        <authorList>
            <person name="Hans-Juergen B."/>
            <person name="Huptas C."/>
            <person name="Sandra B."/>
            <person name="Igor L."/>
            <person name="Joachim S."/>
            <person name="Siegfried S."/>
            <person name="Mareike W."/>
            <person name="Peter K."/>
        </authorList>
    </citation>
    <scope>NUCLEOTIDE SEQUENCE [LARGE SCALE GENOMIC DNA]</scope>
    <source>
        <strain evidence="12 13">4284/11</strain>
    </source>
</reference>
<dbReference type="Pfam" id="PF02753">
    <property type="entry name" value="PapD_C"/>
    <property type="match status" value="1"/>
</dbReference>
<keyword evidence="7" id="KW-0393">Immunoglobulin domain</keyword>
<keyword evidence="3" id="KW-1029">Fimbrium biogenesis</keyword>
<dbReference type="GO" id="GO:0030288">
    <property type="term" value="C:outer membrane-bounded periplasmic space"/>
    <property type="evidence" value="ECO:0007669"/>
    <property type="project" value="InterPro"/>
</dbReference>
<evidence type="ECO:0000256" key="7">
    <source>
        <dbReference type="ARBA" id="ARBA00023319"/>
    </source>
</evidence>
<evidence type="ECO:0000259" key="11">
    <source>
        <dbReference type="Pfam" id="PF02753"/>
    </source>
</evidence>
<feature type="chain" id="PRO_5018027470" evidence="9">
    <location>
        <begin position="25"/>
        <end position="242"/>
    </location>
</feature>
<proteinExistence type="inferred from homology"/>
<feature type="domain" description="Pili assembly chaperone C-terminal" evidence="11">
    <location>
        <begin position="171"/>
        <end position="232"/>
    </location>
</feature>
<dbReference type="SUPFAM" id="SSF49584">
    <property type="entry name" value="Periplasmic chaperone C-domain"/>
    <property type="match status" value="1"/>
</dbReference>
<dbReference type="AlphaFoldDB" id="A0A3M2HVI4"/>
<dbReference type="Pfam" id="PF00345">
    <property type="entry name" value="PapD_N"/>
    <property type="match status" value="1"/>
</dbReference>
<evidence type="ECO:0000256" key="9">
    <source>
        <dbReference type="SAM" id="SignalP"/>
    </source>
</evidence>
<dbReference type="RefSeq" id="WP_122101856.1">
    <property type="nucleotide sequence ID" value="NZ_RFLY01000012.1"/>
</dbReference>
<protein>
    <submittedName>
        <fullName evidence="12">Molecular chaperone</fullName>
    </submittedName>
</protein>
<dbReference type="PANTHER" id="PTHR30251:SF2">
    <property type="entry name" value="FIMBRIAL CHAPERONE YADV-RELATED"/>
    <property type="match status" value="1"/>
</dbReference>
<dbReference type="InterPro" id="IPR050643">
    <property type="entry name" value="Periplasmic_pilus_chap"/>
</dbReference>
<name>A0A3M2HVI4_9GAMM</name>
<dbReference type="InterPro" id="IPR013783">
    <property type="entry name" value="Ig-like_fold"/>
</dbReference>
<dbReference type="InterPro" id="IPR001829">
    <property type="entry name" value="Pili_assmbl_chaperone_bac"/>
</dbReference>
<dbReference type="InterPro" id="IPR016148">
    <property type="entry name" value="Pili_assmbl_chaperone_C"/>
</dbReference>
<evidence type="ECO:0000259" key="10">
    <source>
        <dbReference type="Pfam" id="PF00345"/>
    </source>
</evidence>
<evidence type="ECO:0000256" key="8">
    <source>
        <dbReference type="RuleBase" id="RU003918"/>
    </source>
</evidence>